<dbReference type="NCBIfam" id="TIGR00176">
    <property type="entry name" value="mobB"/>
    <property type="match status" value="1"/>
</dbReference>
<dbReference type="InterPro" id="IPR004435">
    <property type="entry name" value="MobB_dom"/>
</dbReference>
<evidence type="ECO:0000259" key="1">
    <source>
        <dbReference type="Pfam" id="PF03205"/>
    </source>
</evidence>
<evidence type="ECO:0000313" key="3">
    <source>
        <dbReference type="Proteomes" id="UP000565468"/>
    </source>
</evidence>
<dbReference type="CDD" id="cd03116">
    <property type="entry name" value="MobB"/>
    <property type="match status" value="1"/>
</dbReference>
<evidence type="ECO:0000313" key="2">
    <source>
        <dbReference type="EMBL" id="NMO95905.1"/>
    </source>
</evidence>
<proteinExistence type="predicted"/>
<dbReference type="InterPro" id="IPR027417">
    <property type="entry name" value="P-loop_NTPase"/>
</dbReference>
<gene>
    <name evidence="2" type="primary">mobB</name>
    <name evidence="2" type="ORF">HII30_09005</name>
</gene>
<dbReference type="Proteomes" id="UP000565468">
    <property type="component" value="Unassembled WGS sequence"/>
</dbReference>
<dbReference type="RefSeq" id="WP_169504689.1">
    <property type="nucleotide sequence ID" value="NZ_JABBPN010000006.1"/>
</dbReference>
<comment type="caution">
    <text evidence="2">The sequence shown here is derived from an EMBL/GenBank/DDBJ whole genome shotgun (WGS) entry which is preliminary data.</text>
</comment>
<dbReference type="AlphaFoldDB" id="A0A848M575"/>
<sequence>MNAKQIWQITGYKNSGKTTLITALLPMFKGEGKLVGVIKHDAHDFVMDHPGSDTFRFTESGADLTIITSAHRTAVLKPKPMSLDDILAETGPLDWTLVEGFKQEKYPKLLMLRDFDDTVLYDELITIRAVILHPDMLKKPERLHAWKVEVGITVPVFSRDETSEIFHYMVDNA</sequence>
<dbReference type="GO" id="GO:0005525">
    <property type="term" value="F:GTP binding"/>
    <property type="evidence" value="ECO:0007669"/>
    <property type="project" value="InterPro"/>
</dbReference>
<dbReference type="GO" id="GO:0006777">
    <property type="term" value="P:Mo-molybdopterin cofactor biosynthetic process"/>
    <property type="evidence" value="ECO:0007669"/>
    <property type="project" value="InterPro"/>
</dbReference>
<dbReference type="PANTHER" id="PTHR40072">
    <property type="entry name" value="MOLYBDOPTERIN-GUANINE DINUCLEOTIDE BIOSYNTHESIS ADAPTER PROTEIN-RELATED"/>
    <property type="match status" value="1"/>
</dbReference>
<dbReference type="Pfam" id="PF03205">
    <property type="entry name" value="MobB"/>
    <property type="match status" value="1"/>
</dbReference>
<organism evidence="2 3">
    <name type="scientific">Paenibacillus lemnae</name>
    <dbReference type="NCBI Taxonomy" id="1330551"/>
    <lineage>
        <taxon>Bacteria</taxon>
        <taxon>Bacillati</taxon>
        <taxon>Bacillota</taxon>
        <taxon>Bacilli</taxon>
        <taxon>Bacillales</taxon>
        <taxon>Paenibacillaceae</taxon>
        <taxon>Paenibacillus</taxon>
    </lineage>
</organism>
<dbReference type="SUPFAM" id="SSF52540">
    <property type="entry name" value="P-loop containing nucleoside triphosphate hydrolases"/>
    <property type="match status" value="1"/>
</dbReference>
<keyword evidence="3" id="KW-1185">Reference proteome</keyword>
<protein>
    <submittedName>
        <fullName evidence="2">Molybdopterin-guanine dinucleotide biosynthesis protein B</fullName>
    </submittedName>
</protein>
<feature type="domain" description="Molybdopterin-guanine dinucleotide biosynthesis protein B (MobB)" evidence="1">
    <location>
        <begin position="7"/>
        <end position="130"/>
    </location>
</feature>
<dbReference type="PANTHER" id="PTHR40072:SF1">
    <property type="entry name" value="MOLYBDOPTERIN-GUANINE DINUCLEOTIDE BIOSYNTHESIS ADAPTER PROTEIN"/>
    <property type="match status" value="1"/>
</dbReference>
<name>A0A848M575_PAELE</name>
<accession>A0A848M575</accession>
<reference evidence="2 3" key="1">
    <citation type="submission" date="2020-04" db="EMBL/GenBank/DDBJ databases">
        <title>Paenibacillus algicola sp. nov., a novel marine bacterium producing alginate lyase.</title>
        <authorList>
            <person name="Huang H."/>
        </authorList>
    </citation>
    <scope>NUCLEOTIDE SEQUENCE [LARGE SCALE GENOMIC DNA]</scope>
    <source>
        <strain evidence="2 3">L7-75</strain>
    </source>
</reference>
<dbReference type="InterPro" id="IPR052539">
    <property type="entry name" value="MGD_biosynthesis_adapter"/>
</dbReference>
<dbReference type="EMBL" id="JABBPN010000006">
    <property type="protein sequence ID" value="NMO95905.1"/>
    <property type="molecule type" value="Genomic_DNA"/>
</dbReference>
<dbReference type="Gene3D" id="3.40.50.300">
    <property type="entry name" value="P-loop containing nucleotide triphosphate hydrolases"/>
    <property type="match status" value="1"/>
</dbReference>